<evidence type="ECO:0000313" key="6">
    <source>
        <dbReference type="EMBL" id="RNL57470.1"/>
    </source>
</evidence>
<dbReference type="PANTHER" id="PTHR10353:SF36">
    <property type="entry name" value="LP05116P"/>
    <property type="match status" value="1"/>
</dbReference>
<dbReference type="GO" id="GO:0008422">
    <property type="term" value="F:beta-glucosidase activity"/>
    <property type="evidence" value="ECO:0007669"/>
    <property type="project" value="TreeGrafter"/>
</dbReference>
<gene>
    <name evidence="6" type="ORF">D7003_06860</name>
</gene>
<proteinExistence type="inferred from homology"/>
<evidence type="ECO:0000256" key="4">
    <source>
        <dbReference type="RuleBase" id="RU003690"/>
    </source>
</evidence>
<dbReference type="OrthoDB" id="9765195at2"/>
<keyword evidence="2 6" id="KW-0378">Hydrolase</keyword>
<dbReference type="Pfam" id="PF00232">
    <property type="entry name" value="Glyco_hydro_1"/>
    <property type="match status" value="1"/>
</dbReference>
<organism evidence="6 7">
    <name type="scientific">Arthrobacter oryzae</name>
    <dbReference type="NCBI Taxonomy" id="409290"/>
    <lineage>
        <taxon>Bacteria</taxon>
        <taxon>Bacillati</taxon>
        <taxon>Actinomycetota</taxon>
        <taxon>Actinomycetes</taxon>
        <taxon>Micrococcales</taxon>
        <taxon>Micrococcaceae</taxon>
        <taxon>Arthrobacter</taxon>
    </lineage>
</organism>
<dbReference type="FunFam" id="3.20.20.80:FF:000004">
    <property type="entry name" value="Beta-glucosidase 6-phospho-beta-glucosidase"/>
    <property type="match status" value="1"/>
</dbReference>
<sequence length="515" mass="55043">MSASARDLAALLPAGFTLGVATSAFQIEGALTADGRGPTGWDIFAARPGAIVDDHSPAVSCDHYYRMPEDVELMKKLGIDSYRFSLSWARIQPGGSGPVNPAGLDFYDRLIDLLLANGISPMATLYHWDTPLPLDEAGGWMNRDTAYRLGEFATIAAAAFGDRVARWVTVNEPATVTTNGYALGLHAPGESLMLKALPTVHHQLLGHGLAVQALRAAKVPGEIGITNVYSPMVPASANPLDAVSAGLMDVAQNRLFADPVLLGKYPDVIRAATFFSSSFNPSSEDMELISQPLDFYGLNYYMPTRVASGPGDGAVPPGMAEAMGDDLSGTAPGAPFHIAPFPDTEITGYGWPIKPEYLSVALAEMAERYPDLPPIYITEGGASFEDVAVKDPDMGRLIIPDERRLRYLSDHIATAIKATAPGGAAESVDLRGYFVWSLMDNFEWSGGYKQPFGLLHVDFDTQIRTPKASYYWLQELLSARTKAAASAASADKAAEPDDVEPAAEPVGAKRSSPMG</sequence>
<dbReference type="Proteomes" id="UP000273807">
    <property type="component" value="Unassembled WGS sequence"/>
</dbReference>
<name>A0A3N0C5F5_9MICC</name>
<protein>
    <submittedName>
        <fullName evidence="6">Glycosyl hydrolase family protein</fullName>
    </submittedName>
</protein>
<evidence type="ECO:0000256" key="3">
    <source>
        <dbReference type="ARBA" id="ARBA00023295"/>
    </source>
</evidence>
<evidence type="ECO:0000256" key="1">
    <source>
        <dbReference type="ARBA" id="ARBA00010838"/>
    </source>
</evidence>
<dbReference type="InterPro" id="IPR017853">
    <property type="entry name" value="GH"/>
</dbReference>
<feature type="region of interest" description="Disordered" evidence="5">
    <location>
        <begin position="487"/>
        <end position="515"/>
    </location>
</feature>
<evidence type="ECO:0000256" key="2">
    <source>
        <dbReference type="ARBA" id="ARBA00022801"/>
    </source>
</evidence>
<dbReference type="AlphaFoldDB" id="A0A3N0C5F5"/>
<dbReference type="InterPro" id="IPR001360">
    <property type="entry name" value="Glyco_hydro_1"/>
</dbReference>
<dbReference type="RefSeq" id="WP_123254716.1">
    <property type="nucleotide sequence ID" value="NZ_RBED01000074.1"/>
</dbReference>
<comment type="caution">
    <text evidence="6">The sequence shown here is derived from an EMBL/GenBank/DDBJ whole genome shotgun (WGS) entry which is preliminary data.</text>
</comment>
<evidence type="ECO:0000256" key="5">
    <source>
        <dbReference type="SAM" id="MobiDB-lite"/>
    </source>
</evidence>
<evidence type="ECO:0000313" key="7">
    <source>
        <dbReference type="Proteomes" id="UP000273807"/>
    </source>
</evidence>
<dbReference type="SUPFAM" id="SSF51445">
    <property type="entry name" value="(Trans)glycosidases"/>
    <property type="match status" value="1"/>
</dbReference>
<dbReference type="PANTHER" id="PTHR10353">
    <property type="entry name" value="GLYCOSYL HYDROLASE"/>
    <property type="match status" value="1"/>
</dbReference>
<reference evidence="6 7" key="1">
    <citation type="submission" date="2018-10" db="EMBL/GenBank/DDBJ databases">
        <title>Genome sequencing of Arthrobacter oryzae TNB02.</title>
        <authorList>
            <person name="Cho Y.-J."/>
            <person name="Cho A."/>
            <person name="Kim O.-S."/>
        </authorList>
    </citation>
    <scope>NUCLEOTIDE SEQUENCE [LARGE SCALE GENOMIC DNA]</scope>
    <source>
        <strain evidence="6 7">TNB02</strain>
    </source>
</reference>
<keyword evidence="7" id="KW-1185">Reference proteome</keyword>
<dbReference type="Gene3D" id="3.20.20.80">
    <property type="entry name" value="Glycosidases"/>
    <property type="match status" value="1"/>
</dbReference>
<comment type="similarity">
    <text evidence="1 4">Belongs to the glycosyl hydrolase 1 family.</text>
</comment>
<keyword evidence="3" id="KW-0326">Glycosidase</keyword>
<dbReference type="GO" id="GO:0016052">
    <property type="term" value="P:carbohydrate catabolic process"/>
    <property type="evidence" value="ECO:0007669"/>
    <property type="project" value="TreeGrafter"/>
</dbReference>
<accession>A0A3N0C5F5</accession>
<dbReference type="PRINTS" id="PR00131">
    <property type="entry name" value="GLHYDRLASE1"/>
</dbReference>
<dbReference type="EMBL" id="RBED01000074">
    <property type="protein sequence ID" value="RNL57470.1"/>
    <property type="molecule type" value="Genomic_DNA"/>
</dbReference>
<dbReference type="GO" id="GO:0005829">
    <property type="term" value="C:cytosol"/>
    <property type="evidence" value="ECO:0007669"/>
    <property type="project" value="TreeGrafter"/>
</dbReference>